<evidence type="ECO:0000259" key="14">
    <source>
        <dbReference type="PROSITE" id="PS51352"/>
    </source>
</evidence>
<evidence type="ECO:0000256" key="6">
    <source>
        <dbReference type="ARBA" id="ARBA00023002"/>
    </source>
</evidence>
<comment type="catalytic activity">
    <reaction evidence="12">
        <text>a hydroperoxide + [thioredoxin]-dithiol = an alcohol + [thioredoxin]-disulfide + H2O</text>
        <dbReference type="Rhea" id="RHEA:62620"/>
        <dbReference type="Rhea" id="RHEA-COMP:10698"/>
        <dbReference type="Rhea" id="RHEA-COMP:10700"/>
        <dbReference type="ChEBI" id="CHEBI:15377"/>
        <dbReference type="ChEBI" id="CHEBI:29950"/>
        <dbReference type="ChEBI" id="CHEBI:30879"/>
        <dbReference type="ChEBI" id="CHEBI:35924"/>
        <dbReference type="ChEBI" id="CHEBI:50058"/>
        <dbReference type="EC" id="1.11.1.24"/>
    </reaction>
</comment>
<dbReference type="CDD" id="cd03017">
    <property type="entry name" value="PRX_BCP"/>
    <property type="match status" value="1"/>
</dbReference>
<dbReference type="InterPro" id="IPR024706">
    <property type="entry name" value="Peroxiredoxin_AhpC-typ"/>
</dbReference>
<evidence type="ECO:0000313" key="16">
    <source>
        <dbReference type="Proteomes" id="UP000316313"/>
    </source>
</evidence>
<name>A0A4Y6UI40_9PROT</name>
<feature type="domain" description="Thioredoxin" evidence="14">
    <location>
        <begin position="6"/>
        <end position="159"/>
    </location>
</feature>
<keyword evidence="4 15" id="KW-0575">Peroxidase</keyword>
<keyword evidence="6 15" id="KW-0560">Oxidoreductase</keyword>
<dbReference type="PANTHER" id="PTHR42801">
    <property type="entry name" value="THIOREDOXIN-DEPENDENT PEROXIDE REDUCTASE"/>
    <property type="match status" value="1"/>
</dbReference>
<dbReference type="GO" id="GO:0005737">
    <property type="term" value="C:cytoplasm"/>
    <property type="evidence" value="ECO:0007669"/>
    <property type="project" value="TreeGrafter"/>
</dbReference>
<comment type="subunit">
    <text evidence="2">Monomer.</text>
</comment>
<sequence length="159" mass="17654">MTASDIKPGDLAPEFSLPLASGGNISSKALKGKPYLLYFYPKADTPGCTTQACSLQEHLPSFKDLDLTVIGVSPDPVEKIVKFVQKYDLEFPLGSDVDHKVAEAYGTWVEKSMYGRTYMGMERSSFLVDKEGIVRAVWRKVKPAQHVDLVLEAWNKIKA</sequence>
<dbReference type="InterPro" id="IPR013766">
    <property type="entry name" value="Thioredoxin_domain"/>
</dbReference>
<evidence type="ECO:0000256" key="3">
    <source>
        <dbReference type="ARBA" id="ARBA00013017"/>
    </source>
</evidence>
<dbReference type="InterPro" id="IPR000866">
    <property type="entry name" value="AhpC/TSA"/>
</dbReference>
<dbReference type="InterPro" id="IPR036249">
    <property type="entry name" value="Thioredoxin-like_sf"/>
</dbReference>
<evidence type="ECO:0000256" key="12">
    <source>
        <dbReference type="ARBA" id="ARBA00049091"/>
    </source>
</evidence>
<gene>
    <name evidence="15" type="ORF">E3D00_06630</name>
</gene>
<evidence type="ECO:0000256" key="8">
    <source>
        <dbReference type="ARBA" id="ARBA00023284"/>
    </source>
</evidence>
<dbReference type="Pfam" id="PF00578">
    <property type="entry name" value="AhpC-TSA"/>
    <property type="match status" value="1"/>
</dbReference>
<dbReference type="AlphaFoldDB" id="A0A4Y6UI40"/>
<dbReference type="Gene3D" id="3.40.30.10">
    <property type="entry name" value="Glutaredoxin"/>
    <property type="match status" value="1"/>
</dbReference>
<reference evidence="15 16" key="1">
    <citation type="submission" date="2019-03" db="EMBL/GenBank/DDBJ databases">
        <title>The complete genome sequence of Swingsia samuiensis NBRC107927(T).</title>
        <authorList>
            <person name="Chua K.-O."/>
            <person name="Chan K.-G."/>
            <person name="See-Too W.-S."/>
        </authorList>
    </citation>
    <scope>NUCLEOTIDE SEQUENCE [LARGE SCALE GENOMIC DNA]</scope>
    <source>
        <strain evidence="15 16">AH83</strain>
    </source>
</reference>
<dbReference type="RefSeq" id="WP_141461050.1">
    <property type="nucleotide sequence ID" value="NZ_CP038141.1"/>
</dbReference>
<evidence type="ECO:0000256" key="13">
    <source>
        <dbReference type="PIRSR" id="PIRSR000239-1"/>
    </source>
</evidence>
<dbReference type="KEGG" id="ssam:E3D00_06630"/>
<dbReference type="FunFam" id="3.40.30.10:FF:000007">
    <property type="entry name" value="Thioredoxin-dependent thiol peroxidase"/>
    <property type="match status" value="1"/>
</dbReference>
<keyword evidence="16" id="KW-1185">Reference proteome</keyword>
<evidence type="ECO:0000256" key="4">
    <source>
        <dbReference type="ARBA" id="ARBA00022559"/>
    </source>
</evidence>
<dbReference type="EC" id="1.11.1.24" evidence="3"/>
<dbReference type="PANTHER" id="PTHR42801:SF4">
    <property type="entry name" value="AHPC_TSA FAMILY PROTEIN"/>
    <property type="match status" value="1"/>
</dbReference>
<evidence type="ECO:0000256" key="2">
    <source>
        <dbReference type="ARBA" id="ARBA00011245"/>
    </source>
</evidence>
<evidence type="ECO:0000256" key="7">
    <source>
        <dbReference type="ARBA" id="ARBA00023157"/>
    </source>
</evidence>
<protein>
    <recommendedName>
        <fullName evidence="3">thioredoxin-dependent peroxiredoxin</fullName>
        <ecNumber evidence="3">1.11.1.24</ecNumber>
    </recommendedName>
    <alternativeName>
        <fullName evidence="9">Thioredoxin peroxidase</fullName>
    </alternativeName>
    <alternativeName>
        <fullName evidence="11">Thioredoxin-dependent peroxiredoxin Bcp</fullName>
    </alternativeName>
</protein>
<comment type="function">
    <text evidence="1">Thiol-specific peroxidase that catalyzes the reduction of hydrogen peroxide and organic hydroperoxides to water and alcohols, respectively. Plays a role in cell protection against oxidative stress by detoxifying peroxides and as sensor of hydrogen peroxide-mediated signaling events.</text>
</comment>
<dbReference type="InterPro" id="IPR050924">
    <property type="entry name" value="Peroxiredoxin_BCP/PrxQ"/>
</dbReference>
<organism evidence="15 16">
    <name type="scientific">Swingsia samuiensis</name>
    <dbReference type="NCBI Taxonomy" id="1293412"/>
    <lineage>
        <taxon>Bacteria</taxon>
        <taxon>Pseudomonadati</taxon>
        <taxon>Pseudomonadota</taxon>
        <taxon>Alphaproteobacteria</taxon>
        <taxon>Acetobacterales</taxon>
        <taxon>Acetobacteraceae</taxon>
        <taxon>Swingsia</taxon>
    </lineage>
</organism>
<evidence type="ECO:0000256" key="10">
    <source>
        <dbReference type="ARBA" id="ARBA00038489"/>
    </source>
</evidence>
<dbReference type="GO" id="GO:0045454">
    <property type="term" value="P:cell redox homeostasis"/>
    <property type="evidence" value="ECO:0007669"/>
    <property type="project" value="TreeGrafter"/>
</dbReference>
<dbReference type="OrthoDB" id="9812811at2"/>
<evidence type="ECO:0000256" key="5">
    <source>
        <dbReference type="ARBA" id="ARBA00022862"/>
    </source>
</evidence>
<evidence type="ECO:0000256" key="9">
    <source>
        <dbReference type="ARBA" id="ARBA00032824"/>
    </source>
</evidence>
<dbReference type="GO" id="GO:0034599">
    <property type="term" value="P:cellular response to oxidative stress"/>
    <property type="evidence" value="ECO:0007669"/>
    <property type="project" value="TreeGrafter"/>
</dbReference>
<evidence type="ECO:0000256" key="11">
    <source>
        <dbReference type="ARBA" id="ARBA00042639"/>
    </source>
</evidence>
<proteinExistence type="inferred from homology"/>
<dbReference type="EMBL" id="CP038141">
    <property type="protein sequence ID" value="QDH17269.1"/>
    <property type="molecule type" value="Genomic_DNA"/>
</dbReference>
<dbReference type="PROSITE" id="PS51352">
    <property type="entry name" value="THIOREDOXIN_2"/>
    <property type="match status" value="1"/>
</dbReference>
<accession>A0A4Y6UI40</accession>
<dbReference type="NCBIfam" id="NF006960">
    <property type="entry name" value="PRK09437.1"/>
    <property type="match status" value="1"/>
</dbReference>
<comment type="similarity">
    <text evidence="10">Belongs to the peroxiredoxin family. BCP/PrxQ subfamily.</text>
</comment>
<keyword evidence="7" id="KW-1015">Disulfide bond</keyword>
<keyword evidence="8" id="KW-0676">Redox-active center</keyword>
<dbReference type="Proteomes" id="UP000316313">
    <property type="component" value="Chromosome"/>
</dbReference>
<evidence type="ECO:0000313" key="15">
    <source>
        <dbReference type="EMBL" id="QDH17269.1"/>
    </source>
</evidence>
<evidence type="ECO:0000256" key="1">
    <source>
        <dbReference type="ARBA" id="ARBA00003330"/>
    </source>
</evidence>
<keyword evidence="5" id="KW-0049">Antioxidant</keyword>
<feature type="active site" description="Cysteine sulfenic acid (-SOH) intermediate; for peroxidase activity" evidence="13">
    <location>
        <position position="48"/>
    </location>
</feature>
<dbReference type="PIRSF" id="PIRSF000239">
    <property type="entry name" value="AHPC"/>
    <property type="match status" value="1"/>
</dbReference>
<dbReference type="GO" id="GO:0008379">
    <property type="term" value="F:thioredoxin peroxidase activity"/>
    <property type="evidence" value="ECO:0007669"/>
    <property type="project" value="TreeGrafter"/>
</dbReference>
<dbReference type="SUPFAM" id="SSF52833">
    <property type="entry name" value="Thioredoxin-like"/>
    <property type="match status" value="1"/>
</dbReference>